<protein>
    <submittedName>
        <fullName evidence="1">Uncharacterized protein</fullName>
    </submittedName>
</protein>
<gene>
    <name evidence="1" type="ORF">K443DRAFT_333197</name>
</gene>
<keyword evidence="2" id="KW-1185">Reference proteome</keyword>
<proteinExistence type="predicted"/>
<evidence type="ECO:0000313" key="1">
    <source>
        <dbReference type="EMBL" id="KIJ95199.1"/>
    </source>
</evidence>
<organism evidence="1 2">
    <name type="scientific">Laccaria amethystina LaAM-08-1</name>
    <dbReference type="NCBI Taxonomy" id="1095629"/>
    <lineage>
        <taxon>Eukaryota</taxon>
        <taxon>Fungi</taxon>
        <taxon>Dikarya</taxon>
        <taxon>Basidiomycota</taxon>
        <taxon>Agaricomycotina</taxon>
        <taxon>Agaricomycetes</taxon>
        <taxon>Agaricomycetidae</taxon>
        <taxon>Agaricales</taxon>
        <taxon>Agaricineae</taxon>
        <taxon>Hydnangiaceae</taxon>
        <taxon>Laccaria</taxon>
    </lineage>
</organism>
<reference evidence="2" key="2">
    <citation type="submission" date="2015-01" db="EMBL/GenBank/DDBJ databases">
        <title>Evolutionary Origins and Diversification of the Mycorrhizal Mutualists.</title>
        <authorList>
            <consortium name="DOE Joint Genome Institute"/>
            <consortium name="Mycorrhizal Genomics Consortium"/>
            <person name="Kohler A."/>
            <person name="Kuo A."/>
            <person name="Nagy L.G."/>
            <person name="Floudas D."/>
            <person name="Copeland A."/>
            <person name="Barry K.W."/>
            <person name="Cichocki N."/>
            <person name="Veneault-Fourrey C."/>
            <person name="LaButti K."/>
            <person name="Lindquist E.A."/>
            <person name="Lipzen A."/>
            <person name="Lundell T."/>
            <person name="Morin E."/>
            <person name="Murat C."/>
            <person name="Riley R."/>
            <person name="Ohm R."/>
            <person name="Sun H."/>
            <person name="Tunlid A."/>
            <person name="Henrissat B."/>
            <person name="Grigoriev I.V."/>
            <person name="Hibbett D.S."/>
            <person name="Martin F."/>
        </authorList>
    </citation>
    <scope>NUCLEOTIDE SEQUENCE [LARGE SCALE GENOMIC DNA]</scope>
    <source>
        <strain evidence="2">LaAM-08-1</strain>
    </source>
</reference>
<name>A0A0C9WJS4_9AGAR</name>
<evidence type="ECO:0000313" key="2">
    <source>
        <dbReference type="Proteomes" id="UP000054477"/>
    </source>
</evidence>
<dbReference type="Proteomes" id="UP000054477">
    <property type="component" value="Unassembled WGS sequence"/>
</dbReference>
<accession>A0A0C9WJS4</accession>
<dbReference type="AlphaFoldDB" id="A0A0C9WJS4"/>
<dbReference type="EMBL" id="KN838764">
    <property type="protein sequence ID" value="KIJ95199.1"/>
    <property type="molecule type" value="Genomic_DNA"/>
</dbReference>
<sequence length="147" mass="16556">METTIVRVDWEGQIHTFGRVTLLSRHCKLPTFARAVSFTIFFGFNDFFCDLVATPTRSFIQNIEITLESTSARGPHTSVHPHEDLQSPTHDYCHFTGCPILISRHSVHACQTLRMPELRVIFRISTPGTNLAGSVYPALVRQGNDDV</sequence>
<dbReference type="HOGENOM" id="CLU_1768390_0_0_1"/>
<reference evidence="1 2" key="1">
    <citation type="submission" date="2014-04" db="EMBL/GenBank/DDBJ databases">
        <authorList>
            <consortium name="DOE Joint Genome Institute"/>
            <person name="Kuo A."/>
            <person name="Kohler A."/>
            <person name="Nagy L.G."/>
            <person name="Floudas D."/>
            <person name="Copeland A."/>
            <person name="Barry K.W."/>
            <person name="Cichocki N."/>
            <person name="Veneault-Fourrey C."/>
            <person name="LaButti K."/>
            <person name="Lindquist E.A."/>
            <person name="Lipzen A."/>
            <person name="Lundell T."/>
            <person name="Morin E."/>
            <person name="Murat C."/>
            <person name="Sun H."/>
            <person name="Tunlid A."/>
            <person name="Henrissat B."/>
            <person name="Grigoriev I.V."/>
            <person name="Hibbett D.S."/>
            <person name="Martin F."/>
            <person name="Nordberg H.P."/>
            <person name="Cantor M.N."/>
            <person name="Hua S.X."/>
        </authorList>
    </citation>
    <scope>NUCLEOTIDE SEQUENCE [LARGE SCALE GENOMIC DNA]</scope>
    <source>
        <strain evidence="1 2">LaAM-08-1</strain>
    </source>
</reference>